<keyword evidence="6" id="KW-1185">Reference proteome</keyword>
<sequence length="78" mass="8806">MQGKLKTTVRTWVEGAREVAYHAEDVLETYVVKVQSKRKGGILNILKRYACLLNECIVYSFTRGGLGKTTLLLTITQM</sequence>
<dbReference type="EMBL" id="CAUOFW020002615">
    <property type="protein sequence ID" value="CAK9155007.1"/>
    <property type="molecule type" value="Genomic_DNA"/>
</dbReference>
<feature type="domain" description="Disease resistance N-terminal" evidence="4">
    <location>
        <begin position="6"/>
        <end position="39"/>
    </location>
</feature>
<keyword evidence="1" id="KW-0677">Repeat</keyword>
<accession>A0ABC8SK82</accession>
<gene>
    <name evidence="5" type="ORF">ILEXP_LOCUS23378</name>
</gene>
<comment type="caution">
    <text evidence="5">The sequence shown here is derived from an EMBL/GenBank/DDBJ whole genome shotgun (WGS) entry which is preliminary data.</text>
</comment>
<dbReference type="Gene3D" id="1.20.5.4130">
    <property type="match status" value="1"/>
</dbReference>
<evidence type="ECO:0000313" key="5">
    <source>
        <dbReference type="EMBL" id="CAK9155007.1"/>
    </source>
</evidence>
<dbReference type="Proteomes" id="UP001642360">
    <property type="component" value="Unassembled WGS sequence"/>
</dbReference>
<keyword evidence="2" id="KW-0547">Nucleotide-binding</keyword>
<dbReference type="GO" id="GO:0006952">
    <property type="term" value="P:defense response"/>
    <property type="evidence" value="ECO:0007669"/>
    <property type="project" value="UniProtKB-KW"/>
</dbReference>
<organism evidence="5 6">
    <name type="scientific">Ilex paraguariensis</name>
    <name type="common">yerba mate</name>
    <dbReference type="NCBI Taxonomy" id="185542"/>
    <lineage>
        <taxon>Eukaryota</taxon>
        <taxon>Viridiplantae</taxon>
        <taxon>Streptophyta</taxon>
        <taxon>Embryophyta</taxon>
        <taxon>Tracheophyta</taxon>
        <taxon>Spermatophyta</taxon>
        <taxon>Magnoliopsida</taxon>
        <taxon>eudicotyledons</taxon>
        <taxon>Gunneridae</taxon>
        <taxon>Pentapetalae</taxon>
        <taxon>asterids</taxon>
        <taxon>campanulids</taxon>
        <taxon>Aquifoliales</taxon>
        <taxon>Aquifoliaceae</taxon>
        <taxon>Ilex</taxon>
    </lineage>
</organism>
<name>A0ABC8SK82_9AQUA</name>
<evidence type="ECO:0000256" key="1">
    <source>
        <dbReference type="ARBA" id="ARBA00022737"/>
    </source>
</evidence>
<evidence type="ECO:0000259" key="4">
    <source>
        <dbReference type="Pfam" id="PF18052"/>
    </source>
</evidence>
<proteinExistence type="predicted"/>
<dbReference type="GO" id="GO:0000166">
    <property type="term" value="F:nucleotide binding"/>
    <property type="evidence" value="ECO:0007669"/>
    <property type="project" value="UniProtKB-KW"/>
</dbReference>
<dbReference type="AlphaFoldDB" id="A0ABC8SK82"/>
<protein>
    <recommendedName>
        <fullName evidence="4">Disease resistance N-terminal domain-containing protein</fullName>
    </recommendedName>
</protein>
<dbReference type="InterPro" id="IPR041118">
    <property type="entry name" value="Rx_N"/>
</dbReference>
<evidence type="ECO:0000256" key="3">
    <source>
        <dbReference type="ARBA" id="ARBA00022821"/>
    </source>
</evidence>
<evidence type="ECO:0000313" key="6">
    <source>
        <dbReference type="Proteomes" id="UP001642360"/>
    </source>
</evidence>
<dbReference type="Pfam" id="PF18052">
    <property type="entry name" value="Rx_N"/>
    <property type="match status" value="1"/>
</dbReference>
<evidence type="ECO:0000256" key="2">
    <source>
        <dbReference type="ARBA" id="ARBA00022741"/>
    </source>
</evidence>
<reference evidence="5 6" key="1">
    <citation type="submission" date="2024-02" db="EMBL/GenBank/DDBJ databases">
        <authorList>
            <person name="Vignale AGUSTIN F."/>
            <person name="Sosa J E."/>
            <person name="Modenutti C."/>
        </authorList>
    </citation>
    <scope>NUCLEOTIDE SEQUENCE [LARGE SCALE GENOMIC DNA]</scope>
</reference>
<keyword evidence="3" id="KW-0611">Plant defense</keyword>